<evidence type="ECO:0000256" key="2">
    <source>
        <dbReference type="SAM" id="Phobius"/>
    </source>
</evidence>
<feature type="compositionally biased region" description="Gly residues" evidence="1">
    <location>
        <begin position="130"/>
        <end position="153"/>
    </location>
</feature>
<feature type="region of interest" description="Disordered" evidence="1">
    <location>
        <begin position="1"/>
        <end position="162"/>
    </location>
</feature>
<feature type="compositionally biased region" description="Basic and acidic residues" evidence="1">
    <location>
        <begin position="14"/>
        <end position="31"/>
    </location>
</feature>
<keyword evidence="2" id="KW-0812">Transmembrane</keyword>
<feature type="transmembrane region" description="Helical" evidence="2">
    <location>
        <begin position="169"/>
        <end position="191"/>
    </location>
</feature>
<name>A0A1M7H6V8_9ACTN</name>
<feature type="region of interest" description="Disordered" evidence="1">
    <location>
        <begin position="345"/>
        <end position="370"/>
    </location>
</feature>
<evidence type="ECO:0000313" key="4">
    <source>
        <dbReference type="Proteomes" id="UP000184440"/>
    </source>
</evidence>
<dbReference type="STRING" id="134849.SAMN05443668_10190"/>
<feature type="compositionally biased region" description="Low complexity" evidence="1">
    <location>
        <begin position="55"/>
        <end position="129"/>
    </location>
</feature>
<evidence type="ECO:0008006" key="5">
    <source>
        <dbReference type="Google" id="ProtNLM"/>
    </source>
</evidence>
<keyword evidence="2" id="KW-1133">Transmembrane helix</keyword>
<accession>A0A1M7H6V8</accession>
<evidence type="ECO:0000256" key="1">
    <source>
        <dbReference type="SAM" id="MobiDB-lite"/>
    </source>
</evidence>
<dbReference type="EMBL" id="FRCS01000001">
    <property type="protein sequence ID" value="SHM24255.1"/>
    <property type="molecule type" value="Genomic_DNA"/>
</dbReference>
<proteinExistence type="predicted"/>
<gene>
    <name evidence="3" type="ORF">SAMN05443668_10190</name>
</gene>
<evidence type="ECO:0000313" key="3">
    <source>
        <dbReference type="EMBL" id="SHM24255.1"/>
    </source>
</evidence>
<keyword evidence="4" id="KW-1185">Reference proteome</keyword>
<dbReference type="OrthoDB" id="164831at2"/>
<dbReference type="Proteomes" id="UP000184440">
    <property type="component" value="Unassembled WGS sequence"/>
</dbReference>
<reference evidence="3 4" key="1">
    <citation type="submission" date="2016-11" db="EMBL/GenBank/DDBJ databases">
        <authorList>
            <person name="Jaros S."/>
            <person name="Januszkiewicz K."/>
            <person name="Wedrychowicz H."/>
        </authorList>
    </citation>
    <scope>NUCLEOTIDE SEQUENCE [LARGE SCALE GENOMIC DNA]</scope>
    <source>
        <strain evidence="3 4">DSM 46144</strain>
    </source>
</reference>
<feature type="compositionally biased region" description="Acidic residues" evidence="1">
    <location>
        <begin position="37"/>
        <end position="54"/>
    </location>
</feature>
<dbReference type="Pfam" id="PF11303">
    <property type="entry name" value="DUF3105"/>
    <property type="match status" value="1"/>
</dbReference>
<feature type="compositionally biased region" description="Polar residues" evidence="1">
    <location>
        <begin position="1"/>
        <end position="10"/>
    </location>
</feature>
<sequence>MPSNTTQRRSGSGKRPERDSSGKSASTEKVENPTAESDAEATETTEATETEATETETAAAEAPPAKSTAAKSTAAKSTAAKSTAAKSTAAKSTGAKSTAAKSTGAKSAAAKVGASKAGATKPGAGKSAPGRGGSGGGKGPGKGPAGKSGGGRGRQPVKVKSTGLPWGNIVLGGIVTIVALSIIGYGVWYSWDASKPFGERRSQQIDGVTNYRAKDVKWLTQNHVAGKVKYETSPPVGGNHNGSWENCNGDVYAKQIPNEHAVHSLEHGAVWVTYNPDLPQAQIDKLAEKVKGKDYMFMSPYPGLDKPISLQAWGFQLKVDSVDDKRIDEFITQYRVNASVESGASCSNGVTVTGDTPQEASATDGMQSGS</sequence>
<dbReference type="AlphaFoldDB" id="A0A1M7H6V8"/>
<keyword evidence="2" id="KW-0472">Membrane</keyword>
<organism evidence="3 4">
    <name type="scientific">Cryptosporangium aurantiacum</name>
    <dbReference type="NCBI Taxonomy" id="134849"/>
    <lineage>
        <taxon>Bacteria</taxon>
        <taxon>Bacillati</taxon>
        <taxon>Actinomycetota</taxon>
        <taxon>Actinomycetes</taxon>
        <taxon>Cryptosporangiales</taxon>
        <taxon>Cryptosporangiaceae</taxon>
        <taxon>Cryptosporangium</taxon>
    </lineage>
</organism>
<dbReference type="InterPro" id="IPR021454">
    <property type="entry name" value="DUF3105"/>
</dbReference>
<protein>
    <recommendedName>
        <fullName evidence="5">DUF3105 domain-containing protein</fullName>
    </recommendedName>
</protein>